<dbReference type="AlphaFoldDB" id="A0A9J5YC09"/>
<evidence type="ECO:0000256" key="1">
    <source>
        <dbReference type="ARBA" id="ARBA00004370"/>
    </source>
</evidence>
<dbReference type="Proteomes" id="UP000824120">
    <property type="component" value="Chromosome 7"/>
</dbReference>
<dbReference type="GO" id="GO:0098542">
    <property type="term" value="P:defense response to other organism"/>
    <property type="evidence" value="ECO:0007669"/>
    <property type="project" value="InterPro"/>
</dbReference>
<protein>
    <recommendedName>
        <fullName evidence="6">Late embryogenesis abundant protein LEA-2 subgroup domain-containing protein</fullName>
    </recommendedName>
</protein>
<reference evidence="4 5" key="1">
    <citation type="submission" date="2020-09" db="EMBL/GenBank/DDBJ databases">
        <title>De no assembly of potato wild relative species, Solanum commersonii.</title>
        <authorList>
            <person name="Cho K."/>
        </authorList>
    </citation>
    <scope>NUCLEOTIDE SEQUENCE [LARGE SCALE GENOMIC DNA]</scope>
    <source>
        <strain evidence="4">LZ3.2</strain>
        <tissue evidence="4">Leaf</tissue>
    </source>
</reference>
<gene>
    <name evidence="4" type="ORF">H5410_038328</name>
</gene>
<evidence type="ECO:0000256" key="3">
    <source>
        <dbReference type="SAM" id="Phobius"/>
    </source>
</evidence>
<keyword evidence="2 3" id="KW-0472">Membrane</keyword>
<keyword evidence="3" id="KW-1133">Transmembrane helix</keyword>
<name>A0A9J5YC09_SOLCO</name>
<feature type="transmembrane region" description="Helical" evidence="3">
    <location>
        <begin position="27"/>
        <end position="54"/>
    </location>
</feature>
<feature type="transmembrane region" description="Helical" evidence="3">
    <location>
        <begin position="246"/>
        <end position="265"/>
    </location>
</feature>
<accession>A0A9J5YC09</accession>
<evidence type="ECO:0000256" key="2">
    <source>
        <dbReference type="ARBA" id="ARBA00023136"/>
    </source>
</evidence>
<comment type="subcellular location">
    <subcellularLocation>
        <location evidence="1">Membrane</location>
    </subcellularLocation>
</comment>
<dbReference type="OrthoDB" id="778052at2759"/>
<comment type="caution">
    <text evidence="4">The sequence shown here is derived from an EMBL/GenBank/DDBJ whole genome shotgun (WGS) entry which is preliminary data.</text>
</comment>
<dbReference type="EMBL" id="JACXVP010000007">
    <property type="protein sequence ID" value="KAG5597096.1"/>
    <property type="molecule type" value="Genomic_DNA"/>
</dbReference>
<dbReference type="PANTHER" id="PTHR31234">
    <property type="entry name" value="LATE EMBRYOGENESIS ABUNDANT (LEA) HYDROXYPROLINE-RICH GLYCOPROTEIN FAMILY"/>
    <property type="match status" value="1"/>
</dbReference>
<keyword evidence="5" id="KW-1185">Reference proteome</keyword>
<dbReference type="GO" id="GO:0005886">
    <property type="term" value="C:plasma membrane"/>
    <property type="evidence" value="ECO:0007669"/>
    <property type="project" value="TreeGrafter"/>
</dbReference>
<dbReference type="PANTHER" id="PTHR31234:SF72">
    <property type="entry name" value="NDR1_HIN1-LIKE PROTEIN 6"/>
    <property type="match status" value="1"/>
</dbReference>
<evidence type="ECO:0000313" key="4">
    <source>
        <dbReference type="EMBL" id="KAG5597096.1"/>
    </source>
</evidence>
<sequence length="425" mass="48022">MAGDGRPLPYPYGGEYYPHERRRGGNVCVRCICCCYCVLFFIVLIIAAITLYLFTVYDPKAPIYKFEALDVKEFGYNDSNINADLILMLKADNPNKAIGFIYEEANTFNITYSGSTICSGKFPSFHQGHKNMTMLQIELKGKNPFALGLYESLQDNERHGKVPLIILAKVPFKPVLGDSKLREFNILANVTIYVHDMKLGKKTEIEQSKINYSLAKPPPYGGEYYYTEKRRGGNICVRCICCCYCVLFLLIIILASIAFYFYMYYKPKIPTYDFQSLDVKDFGYQPDFSVNADLILTMKANNPNTAIGFIYGEGSSVNVTYSDSNICTGKLPSFHQGQKNTTIFQIELTGKSTFGSGLYEAFQENEKNGKIPLKVMIKVPVQIILGDIKLKQFNVFANVTLTVHDLKPGKKPEVEHSKPTFDVKF</sequence>
<dbReference type="InterPro" id="IPR044839">
    <property type="entry name" value="NDR1-like"/>
</dbReference>
<organism evidence="4 5">
    <name type="scientific">Solanum commersonii</name>
    <name type="common">Commerson's wild potato</name>
    <name type="synonym">Commerson's nightshade</name>
    <dbReference type="NCBI Taxonomy" id="4109"/>
    <lineage>
        <taxon>Eukaryota</taxon>
        <taxon>Viridiplantae</taxon>
        <taxon>Streptophyta</taxon>
        <taxon>Embryophyta</taxon>
        <taxon>Tracheophyta</taxon>
        <taxon>Spermatophyta</taxon>
        <taxon>Magnoliopsida</taxon>
        <taxon>eudicotyledons</taxon>
        <taxon>Gunneridae</taxon>
        <taxon>Pentapetalae</taxon>
        <taxon>asterids</taxon>
        <taxon>lamiids</taxon>
        <taxon>Solanales</taxon>
        <taxon>Solanaceae</taxon>
        <taxon>Solanoideae</taxon>
        <taxon>Solaneae</taxon>
        <taxon>Solanum</taxon>
    </lineage>
</organism>
<proteinExistence type="predicted"/>
<keyword evidence="3" id="KW-0812">Transmembrane</keyword>
<evidence type="ECO:0000313" key="5">
    <source>
        <dbReference type="Proteomes" id="UP000824120"/>
    </source>
</evidence>
<evidence type="ECO:0008006" key="6">
    <source>
        <dbReference type="Google" id="ProtNLM"/>
    </source>
</evidence>